<name>A0AAD2HLY8_9AGAR</name>
<dbReference type="AlphaFoldDB" id="A0AAD2HLY8"/>
<comment type="caution">
    <text evidence="1">The sequence shown here is derived from an EMBL/GenBank/DDBJ whole genome shotgun (WGS) entry which is preliminary data.</text>
</comment>
<evidence type="ECO:0000313" key="1">
    <source>
        <dbReference type="EMBL" id="CAK5277263.1"/>
    </source>
</evidence>
<dbReference type="Proteomes" id="UP001295794">
    <property type="component" value="Unassembled WGS sequence"/>
</dbReference>
<reference evidence="1" key="1">
    <citation type="submission" date="2023-11" db="EMBL/GenBank/DDBJ databases">
        <authorList>
            <person name="De Vega J J."/>
            <person name="De Vega J J."/>
        </authorList>
    </citation>
    <scope>NUCLEOTIDE SEQUENCE</scope>
</reference>
<proteinExistence type="predicted"/>
<gene>
    <name evidence="1" type="ORF">MYCIT1_LOCUS26154</name>
</gene>
<protein>
    <submittedName>
        <fullName evidence="1">Uncharacterized protein</fullName>
    </submittedName>
</protein>
<accession>A0AAD2HLY8</accession>
<keyword evidence="2" id="KW-1185">Reference proteome</keyword>
<sequence>MMTHQETVIRIHSPSVAKFDRSLTARPDLEGAPISRLTLILS</sequence>
<evidence type="ECO:0000313" key="2">
    <source>
        <dbReference type="Proteomes" id="UP001295794"/>
    </source>
</evidence>
<dbReference type="EMBL" id="CAVNYO010000419">
    <property type="protein sequence ID" value="CAK5277263.1"/>
    <property type="molecule type" value="Genomic_DNA"/>
</dbReference>
<organism evidence="1 2">
    <name type="scientific">Mycena citricolor</name>
    <dbReference type="NCBI Taxonomy" id="2018698"/>
    <lineage>
        <taxon>Eukaryota</taxon>
        <taxon>Fungi</taxon>
        <taxon>Dikarya</taxon>
        <taxon>Basidiomycota</taxon>
        <taxon>Agaricomycotina</taxon>
        <taxon>Agaricomycetes</taxon>
        <taxon>Agaricomycetidae</taxon>
        <taxon>Agaricales</taxon>
        <taxon>Marasmiineae</taxon>
        <taxon>Mycenaceae</taxon>
        <taxon>Mycena</taxon>
    </lineage>
</organism>